<evidence type="ECO:0000256" key="4">
    <source>
        <dbReference type="SAM" id="Phobius"/>
    </source>
</evidence>
<name>A0AA89AP72_9ASTE</name>
<evidence type="ECO:0000256" key="1">
    <source>
        <dbReference type="ARBA" id="ARBA00022614"/>
    </source>
</evidence>
<evidence type="ECO:0000313" key="8">
    <source>
        <dbReference type="Proteomes" id="UP001188597"/>
    </source>
</evidence>
<dbReference type="InterPro" id="IPR046959">
    <property type="entry name" value="PRK1-6/SRF4-like"/>
</dbReference>
<keyword evidence="1" id="KW-0433">Leucine-rich repeat</keyword>
<reference evidence="7" key="1">
    <citation type="submission" date="2022-12" db="EMBL/GenBank/DDBJ databases">
        <title>Draft genome assemblies for two species of Escallonia (Escalloniales).</title>
        <authorList>
            <person name="Chanderbali A."/>
            <person name="Dervinis C."/>
            <person name="Anghel I."/>
            <person name="Soltis D."/>
            <person name="Soltis P."/>
            <person name="Zapata F."/>
        </authorList>
    </citation>
    <scope>NUCLEOTIDE SEQUENCE</scope>
    <source>
        <strain evidence="7">UCBG64.0493</strain>
        <tissue evidence="7">Leaf</tissue>
    </source>
</reference>
<dbReference type="InterPro" id="IPR013210">
    <property type="entry name" value="LRR_N_plant-typ"/>
</dbReference>
<evidence type="ECO:0000313" key="7">
    <source>
        <dbReference type="EMBL" id="KAK3009842.1"/>
    </source>
</evidence>
<dbReference type="Gene3D" id="3.80.10.10">
    <property type="entry name" value="Ribonuclease Inhibitor"/>
    <property type="match status" value="1"/>
</dbReference>
<dbReference type="AlphaFoldDB" id="A0AA89AP72"/>
<feature type="chain" id="PRO_5041668509" description="Leucine-rich repeat-containing N-terminal plant-type domain-containing protein" evidence="5">
    <location>
        <begin position="26"/>
        <end position="281"/>
    </location>
</feature>
<dbReference type="Proteomes" id="UP001188597">
    <property type="component" value="Unassembled WGS sequence"/>
</dbReference>
<dbReference type="InterPro" id="IPR032675">
    <property type="entry name" value="LRR_dom_sf"/>
</dbReference>
<keyword evidence="2" id="KW-0677">Repeat</keyword>
<keyword evidence="4" id="KW-0472">Membrane</keyword>
<proteinExistence type="predicted"/>
<evidence type="ECO:0000256" key="2">
    <source>
        <dbReference type="ARBA" id="ARBA00022737"/>
    </source>
</evidence>
<feature type="signal peptide" evidence="5">
    <location>
        <begin position="1"/>
        <end position="25"/>
    </location>
</feature>
<comment type="caution">
    <text evidence="7">The sequence shown here is derived from an EMBL/GenBank/DDBJ whole genome shotgun (WGS) entry which is preliminary data.</text>
</comment>
<organism evidence="7 8">
    <name type="scientific">Escallonia herrerae</name>
    <dbReference type="NCBI Taxonomy" id="1293975"/>
    <lineage>
        <taxon>Eukaryota</taxon>
        <taxon>Viridiplantae</taxon>
        <taxon>Streptophyta</taxon>
        <taxon>Embryophyta</taxon>
        <taxon>Tracheophyta</taxon>
        <taxon>Spermatophyta</taxon>
        <taxon>Magnoliopsida</taxon>
        <taxon>eudicotyledons</taxon>
        <taxon>Gunneridae</taxon>
        <taxon>Pentapetalae</taxon>
        <taxon>asterids</taxon>
        <taxon>campanulids</taxon>
        <taxon>Escalloniales</taxon>
        <taxon>Escalloniaceae</taxon>
        <taxon>Escallonia</taxon>
    </lineage>
</organism>
<dbReference type="Pfam" id="PF08263">
    <property type="entry name" value="LRRNT_2"/>
    <property type="match status" value="1"/>
</dbReference>
<keyword evidence="4" id="KW-0812">Transmembrane</keyword>
<feature type="region of interest" description="Disordered" evidence="3">
    <location>
        <begin position="84"/>
        <end position="133"/>
    </location>
</feature>
<feature type="transmembrane region" description="Helical" evidence="4">
    <location>
        <begin position="135"/>
        <end position="158"/>
    </location>
</feature>
<keyword evidence="5" id="KW-0732">Signal</keyword>
<accession>A0AA89AP72</accession>
<feature type="domain" description="Leucine-rich repeat-containing N-terminal plant-type" evidence="6">
    <location>
        <begin position="29"/>
        <end position="69"/>
    </location>
</feature>
<keyword evidence="4" id="KW-1133">Transmembrane helix</keyword>
<dbReference type="PANTHER" id="PTHR48007:SF13">
    <property type="entry name" value="PROTEIN STRUBBELIG-RECEPTOR FAMILY 4"/>
    <property type="match status" value="1"/>
</dbReference>
<sequence length="281" mass="30297">MRGLPTHLSFVFLLITSTAITLVHSKTDARDVSALNVMFSSLSSPSQLAGWKSSGGDPCGQSWKGIKCSGSSVTEIDMSKNNLKGDIPYQLPPNARHMTGGNSWSSGPAPPPPPGQKITPRASKHSSKGTEKSGLGGAAIAGIVLGVLVALGMIIALLTRKRSSPASHYLEEDRLSQRRPFTPLASQELSSDRRTEMHKDFRAMMQWRQVVVIMGVWGKQLVDGGPGGGCNVVEMEVVLTQRGGGRDGGLELEMSWWCWWLPRWHARSANGIQVVVAVTGW</sequence>
<evidence type="ECO:0000256" key="5">
    <source>
        <dbReference type="SAM" id="SignalP"/>
    </source>
</evidence>
<protein>
    <recommendedName>
        <fullName evidence="6">Leucine-rich repeat-containing N-terminal plant-type domain-containing protein</fullName>
    </recommendedName>
</protein>
<keyword evidence="8" id="KW-1185">Reference proteome</keyword>
<dbReference type="EMBL" id="JAVXUP010001604">
    <property type="protein sequence ID" value="KAK3009842.1"/>
    <property type="molecule type" value="Genomic_DNA"/>
</dbReference>
<gene>
    <name evidence="7" type="ORF">RJ639_010482</name>
</gene>
<evidence type="ECO:0000259" key="6">
    <source>
        <dbReference type="Pfam" id="PF08263"/>
    </source>
</evidence>
<dbReference type="PANTHER" id="PTHR48007">
    <property type="entry name" value="LEUCINE-RICH REPEAT RECEPTOR-LIKE PROTEIN KINASE PXC1"/>
    <property type="match status" value="1"/>
</dbReference>
<evidence type="ECO:0000256" key="3">
    <source>
        <dbReference type="SAM" id="MobiDB-lite"/>
    </source>
</evidence>